<comment type="caution">
    <text evidence="2">The sequence shown here is derived from an EMBL/GenBank/DDBJ whole genome shotgun (WGS) entry which is preliminary data.</text>
</comment>
<dbReference type="AlphaFoldDB" id="A0AAD4QF16"/>
<proteinExistence type="predicted"/>
<evidence type="ECO:0008006" key="4">
    <source>
        <dbReference type="Google" id="ProtNLM"/>
    </source>
</evidence>
<dbReference type="InterPro" id="IPR052053">
    <property type="entry name" value="IM_YidH-like"/>
</dbReference>
<feature type="transmembrane region" description="Helical" evidence="1">
    <location>
        <begin position="61"/>
        <end position="83"/>
    </location>
</feature>
<dbReference type="PANTHER" id="PTHR34187">
    <property type="entry name" value="FGR18P"/>
    <property type="match status" value="1"/>
</dbReference>
<dbReference type="PANTHER" id="PTHR34187:SF2">
    <property type="entry name" value="DUF202 DOMAIN-CONTAINING PROTEIN"/>
    <property type="match status" value="1"/>
</dbReference>
<evidence type="ECO:0000313" key="3">
    <source>
        <dbReference type="Proteomes" id="UP001201163"/>
    </source>
</evidence>
<keyword evidence="1" id="KW-1133">Transmembrane helix</keyword>
<name>A0AAD4QF16_9AGAM</name>
<organism evidence="2 3">
    <name type="scientific">Lactarius akahatsu</name>
    <dbReference type="NCBI Taxonomy" id="416441"/>
    <lineage>
        <taxon>Eukaryota</taxon>
        <taxon>Fungi</taxon>
        <taxon>Dikarya</taxon>
        <taxon>Basidiomycota</taxon>
        <taxon>Agaricomycotina</taxon>
        <taxon>Agaricomycetes</taxon>
        <taxon>Russulales</taxon>
        <taxon>Russulaceae</taxon>
        <taxon>Lactarius</taxon>
    </lineage>
</organism>
<keyword evidence="1" id="KW-0472">Membrane</keyword>
<gene>
    <name evidence="2" type="ORF">EDB92DRAFT_1829445</name>
</gene>
<feature type="transmembrane region" description="Helical" evidence="1">
    <location>
        <begin position="104"/>
        <end position="123"/>
    </location>
</feature>
<evidence type="ECO:0000256" key="1">
    <source>
        <dbReference type="SAM" id="Phobius"/>
    </source>
</evidence>
<keyword evidence="1" id="KW-0812">Transmembrane</keyword>
<sequence length="130" mass="14233">MPTSIENHGSTARDYCMLERNFLSHVKLALLLILVSSSVLLQARLDSPTNPVEHGGSHQLSIPLATIEVISAFVVIGSGLWEYESGIRDMRVRRAFLLSTEPHFVIMAVIAAVVFITWIVFLVNEGGVGS</sequence>
<evidence type="ECO:0000313" key="2">
    <source>
        <dbReference type="EMBL" id="KAH9000120.1"/>
    </source>
</evidence>
<reference evidence="2" key="1">
    <citation type="submission" date="2022-01" db="EMBL/GenBank/DDBJ databases">
        <title>Comparative genomics reveals a dynamic genome evolution in the ectomycorrhizal milk-cap (Lactarius) mushrooms.</title>
        <authorList>
            <consortium name="DOE Joint Genome Institute"/>
            <person name="Lebreton A."/>
            <person name="Tang N."/>
            <person name="Kuo A."/>
            <person name="LaButti K."/>
            <person name="Drula E."/>
            <person name="Barry K."/>
            <person name="Clum A."/>
            <person name="Lipzen A."/>
            <person name="Mousain D."/>
            <person name="Ng V."/>
            <person name="Wang R."/>
            <person name="Wang X."/>
            <person name="Dai Y."/>
            <person name="Henrissat B."/>
            <person name="Grigoriev I.V."/>
            <person name="Guerin-Laguette A."/>
            <person name="Yu F."/>
            <person name="Martin F.M."/>
        </authorList>
    </citation>
    <scope>NUCLEOTIDE SEQUENCE</scope>
    <source>
        <strain evidence="2">QP</strain>
    </source>
</reference>
<keyword evidence="3" id="KW-1185">Reference proteome</keyword>
<accession>A0AAD4QF16</accession>
<feature type="transmembrane region" description="Helical" evidence="1">
    <location>
        <begin position="22"/>
        <end position="41"/>
    </location>
</feature>
<dbReference type="EMBL" id="JAKELL010000002">
    <property type="protein sequence ID" value="KAH9000120.1"/>
    <property type="molecule type" value="Genomic_DNA"/>
</dbReference>
<dbReference type="Proteomes" id="UP001201163">
    <property type="component" value="Unassembled WGS sequence"/>
</dbReference>
<protein>
    <recommendedName>
        <fullName evidence="4">DUF202 domain-containing protein</fullName>
    </recommendedName>
</protein>